<sequence length="277" mass="31054">MAVPTNSSATATAPPSSLLRVLRDSTGSTGLVAPQFIICALLLTTVIFLFPVGSLFRRALYPVQLGLIAFTVSTGMFGRWSDPKLWPPMFNSMSEAYSLRRYWGKYWHMMLRRTTDAPGFFLQQEIPVLRNPKNQVVRLVRRYGLLFLSFAVSGLIHAAGSYMVTRDFPEGWSDGGAMVYFLVQPAFILVEDTLFMALGVPDDGNPALPRRLFGYAYVTAWWLWCFPTLKVAPLAAAHRLDGWDQDSWRASVVACKELADAYPFNPARNLWQALGRS</sequence>
<feature type="transmembrane region" description="Helical" evidence="7">
    <location>
        <begin position="143"/>
        <end position="165"/>
    </location>
</feature>
<keyword evidence="6 7" id="KW-0472">Membrane</keyword>
<dbReference type="PANTHER" id="PTHR31595">
    <property type="entry name" value="LONG-CHAIN-ALCOHOL O-FATTY-ACYLTRANSFERASE 3-RELATED"/>
    <property type="match status" value="1"/>
</dbReference>
<feature type="transmembrane region" description="Helical" evidence="7">
    <location>
        <begin position="177"/>
        <end position="200"/>
    </location>
</feature>
<feature type="domain" description="Wax synthase" evidence="8">
    <location>
        <begin position="86"/>
        <end position="182"/>
    </location>
</feature>
<evidence type="ECO:0000256" key="7">
    <source>
        <dbReference type="SAM" id="Phobius"/>
    </source>
</evidence>
<evidence type="ECO:0000256" key="5">
    <source>
        <dbReference type="ARBA" id="ARBA00022989"/>
    </source>
</evidence>
<keyword evidence="10" id="KW-1185">Reference proteome</keyword>
<dbReference type="InterPro" id="IPR032805">
    <property type="entry name" value="Wax_synthase_dom"/>
</dbReference>
<keyword evidence="5 7" id="KW-1133">Transmembrane helix</keyword>
<feature type="transmembrane region" description="Helical" evidence="7">
    <location>
        <begin position="212"/>
        <end position="229"/>
    </location>
</feature>
<gene>
    <name evidence="9" type="ORF">S7711_09561</name>
</gene>
<dbReference type="GO" id="GO:0006629">
    <property type="term" value="P:lipid metabolic process"/>
    <property type="evidence" value="ECO:0007669"/>
    <property type="project" value="InterPro"/>
</dbReference>
<dbReference type="Proteomes" id="UP000028045">
    <property type="component" value="Unassembled WGS sequence"/>
</dbReference>
<evidence type="ECO:0000256" key="4">
    <source>
        <dbReference type="ARBA" id="ARBA00022692"/>
    </source>
</evidence>
<evidence type="ECO:0000259" key="8">
    <source>
        <dbReference type="Pfam" id="PF13813"/>
    </source>
</evidence>
<dbReference type="EMBL" id="KL647805">
    <property type="protein sequence ID" value="KEY73623.1"/>
    <property type="molecule type" value="Genomic_DNA"/>
</dbReference>
<comment type="subcellular location">
    <subcellularLocation>
        <location evidence="1">Membrane</location>
        <topology evidence="1">Multi-pass membrane protein</topology>
    </subcellularLocation>
</comment>
<protein>
    <recommendedName>
        <fullName evidence="8">Wax synthase domain-containing protein</fullName>
    </recommendedName>
</protein>
<organism evidence="9 10">
    <name type="scientific">Stachybotrys chartarum (strain CBS 109288 / IBT 7711)</name>
    <name type="common">Toxic black mold</name>
    <name type="synonym">Stilbospora chartarum</name>
    <dbReference type="NCBI Taxonomy" id="1280523"/>
    <lineage>
        <taxon>Eukaryota</taxon>
        <taxon>Fungi</taxon>
        <taxon>Dikarya</taxon>
        <taxon>Ascomycota</taxon>
        <taxon>Pezizomycotina</taxon>
        <taxon>Sordariomycetes</taxon>
        <taxon>Hypocreomycetidae</taxon>
        <taxon>Hypocreales</taxon>
        <taxon>Stachybotryaceae</taxon>
        <taxon>Stachybotrys</taxon>
    </lineage>
</organism>
<dbReference type="HOGENOM" id="CLU_1054395_0_0_1"/>
<dbReference type="GO" id="GO:0016020">
    <property type="term" value="C:membrane"/>
    <property type="evidence" value="ECO:0007669"/>
    <property type="project" value="UniProtKB-SubCell"/>
</dbReference>
<proteinExistence type="inferred from homology"/>
<name>A0A084B7U4_STACB</name>
<evidence type="ECO:0000313" key="9">
    <source>
        <dbReference type="EMBL" id="KEY73623.1"/>
    </source>
</evidence>
<dbReference type="GO" id="GO:0008374">
    <property type="term" value="F:O-acyltransferase activity"/>
    <property type="evidence" value="ECO:0007669"/>
    <property type="project" value="InterPro"/>
</dbReference>
<evidence type="ECO:0000256" key="2">
    <source>
        <dbReference type="ARBA" id="ARBA00007282"/>
    </source>
</evidence>
<dbReference type="PANTHER" id="PTHR31595:SF67">
    <property type="entry name" value="WAX SYNTHASE DOMAIN-CONTAINING PROTEIN"/>
    <property type="match status" value="1"/>
</dbReference>
<feature type="transmembrane region" description="Helical" evidence="7">
    <location>
        <begin position="32"/>
        <end position="52"/>
    </location>
</feature>
<evidence type="ECO:0000256" key="6">
    <source>
        <dbReference type="ARBA" id="ARBA00023136"/>
    </source>
</evidence>
<evidence type="ECO:0000256" key="3">
    <source>
        <dbReference type="ARBA" id="ARBA00022679"/>
    </source>
</evidence>
<comment type="similarity">
    <text evidence="2">Belongs to the wax synthase family.</text>
</comment>
<accession>A0A084B7U4</accession>
<keyword evidence="3" id="KW-0808">Transferase</keyword>
<dbReference type="Pfam" id="PF13813">
    <property type="entry name" value="MBOAT_2"/>
    <property type="match status" value="1"/>
</dbReference>
<dbReference type="OrthoDB" id="1077582at2759"/>
<dbReference type="InterPro" id="IPR044851">
    <property type="entry name" value="Wax_synthase"/>
</dbReference>
<dbReference type="AlphaFoldDB" id="A0A084B7U4"/>
<evidence type="ECO:0000313" key="10">
    <source>
        <dbReference type="Proteomes" id="UP000028045"/>
    </source>
</evidence>
<keyword evidence="4 7" id="KW-0812">Transmembrane</keyword>
<evidence type="ECO:0000256" key="1">
    <source>
        <dbReference type="ARBA" id="ARBA00004141"/>
    </source>
</evidence>
<reference evidence="9 10" key="1">
    <citation type="journal article" date="2014" name="BMC Genomics">
        <title>Comparative genome sequencing reveals chemotype-specific gene clusters in the toxigenic black mold Stachybotrys.</title>
        <authorList>
            <person name="Semeiks J."/>
            <person name="Borek D."/>
            <person name="Otwinowski Z."/>
            <person name="Grishin N.V."/>
        </authorList>
    </citation>
    <scope>NUCLEOTIDE SEQUENCE [LARGE SCALE GENOMIC DNA]</scope>
    <source>
        <strain evidence="10">CBS 109288 / IBT 7711</strain>
    </source>
</reference>